<dbReference type="InterPro" id="IPR009030">
    <property type="entry name" value="Growth_fac_rcpt_cys_sf"/>
</dbReference>
<dbReference type="SMART" id="SM01411">
    <property type="entry name" value="Ephrin_rec_like"/>
    <property type="match status" value="3"/>
</dbReference>
<reference evidence="2" key="1">
    <citation type="submission" date="2023-03" db="EMBL/GenBank/DDBJ databases">
        <title>Massive genome expansion in bonnet fungi (Mycena s.s.) driven by repeated elements and novel gene families across ecological guilds.</title>
        <authorList>
            <consortium name="Lawrence Berkeley National Laboratory"/>
            <person name="Harder C.B."/>
            <person name="Miyauchi S."/>
            <person name="Viragh M."/>
            <person name="Kuo A."/>
            <person name="Thoen E."/>
            <person name="Andreopoulos B."/>
            <person name="Lu D."/>
            <person name="Skrede I."/>
            <person name="Drula E."/>
            <person name="Henrissat B."/>
            <person name="Morin E."/>
            <person name="Kohler A."/>
            <person name="Barry K."/>
            <person name="LaButti K."/>
            <person name="Morin E."/>
            <person name="Salamov A."/>
            <person name="Lipzen A."/>
            <person name="Mereny Z."/>
            <person name="Hegedus B."/>
            <person name="Baldrian P."/>
            <person name="Stursova M."/>
            <person name="Weitz H."/>
            <person name="Taylor A."/>
            <person name="Grigoriev I.V."/>
            <person name="Nagy L.G."/>
            <person name="Martin F."/>
            <person name="Kauserud H."/>
        </authorList>
    </citation>
    <scope>NUCLEOTIDE SEQUENCE</scope>
    <source>
        <strain evidence="2">CBHHK188m</strain>
    </source>
</reference>
<gene>
    <name evidence="2" type="ORF">DFH07DRAFT_946444</name>
</gene>
<dbReference type="PANTHER" id="PTHR46967:SF2">
    <property type="entry name" value="SUSHI, VON WILLEBRAND FACTOR TYPE A, EGF AND PENTRAXIN DOMAIN-CONTAINING PROTEIN 1-LIKE"/>
    <property type="match status" value="1"/>
</dbReference>
<keyword evidence="3" id="KW-1185">Reference proteome</keyword>
<sequence>MSHTRRNGAETYKLNQNPQITSPLHHTLPTHPHPLLYKMFFSASFISAALMVLSTVEAVPQGPGNGLSARATCSAGYYPNYSNNGACTICPPGNYCSDGNSISKCGTGQYQPKNGTTTVCPNCPAGYYQPNLGQSSCIPAPAGSFVPYPGASSAALVSGGHFQSQTAKSFTCKTCCGYGAKTNGNTVAQKCPANYFANVGDGNGCTQNKATCKVPTSCVQSADGTCPATEPGSAPGTDNH</sequence>
<comment type="caution">
    <text evidence="2">The sequence shown here is derived from an EMBL/GenBank/DDBJ whole genome shotgun (WGS) entry which is preliminary data.</text>
</comment>
<organism evidence="2 3">
    <name type="scientific">Mycena maculata</name>
    <dbReference type="NCBI Taxonomy" id="230809"/>
    <lineage>
        <taxon>Eukaryota</taxon>
        <taxon>Fungi</taxon>
        <taxon>Dikarya</taxon>
        <taxon>Basidiomycota</taxon>
        <taxon>Agaricomycotina</taxon>
        <taxon>Agaricomycetes</taxon>
        <taxon>Agaricomycetidae</taxon>
        <taxon>Agaricales</taxon>
        <taxon>Marasmiineae</taxon>
        <taxon>Mycenaceae</taxon>
        <taxon>Mycena</taxon>
    </lineage>
</organism>
<evidence type="ECO:0000313" key="3">
    <source>
        <dbReference type="Proteomes" id="UP001215280"/>
    </source>
</evidence>
<name>A0AAD7HNP3_9AGAR</name>
<dbReference type="SUPFAM" id="SSF57184">
    <property type="entry name" value="Growth factor receptor domain"/>
    <property type="match status" value="1"/>
</dbReference>
<dbReference type="Gene3D" id="2.10.50.10">
    <property type="entry name" value="Tumor Necrosis Factor Receptor, subunit A, domain 2"/>
    <property type="match status" value="1"/>
</dbReference>
<dbReference type="Pfam" id="PF07699">
    <property type="entry name" value="Ephrin_rec_like"/>
    <property type="match status" value="1"/>
</dbReference>
<protein>
    <recommendedName>
        <fullName evidence="1">Tyrosine-protein kinase ephrin type A/B receptor-like domain-containing protein</fullName>
    </recommendedName>
</protein>
<dbReference type="Proteomes" id="UP001215280">
    <property type="component" value="Unassembled WGS sequence"/>
</dbReference>
<evidence type="ECO:0000313" key="2">
    <source>
        <dbReference type="EMBL" id="KAJ7723966.1"/>
    </source>
</evidence>
<dbReference type="AlphaFoldDB" id="A0AAD7HNP3"/>
<dbReference type="PANTHER" id="PTHR46967">
    <property type="entry name" value="INSULIN-LIKE GROWTH FACTOR BINDING PROTEIN,N-TERMINAL"/>
    <property type="match status" value="1"/>
</dbReference>
<dbReference type="InterPro" id="IPR011641">
    <property type="entry name" value="Tyr-kin_ephrin_A/B_rcpt-like"/>
</dbReference>
<feature type="domain" description="Tyrosine-protein kinase ephrin type A/B receptor-like" evidence="1">
    <location>
        <begin position="117"/>
        <end position="154"/>
    </location>
</feature>
<proteinExistence type="predicted"/>
<dbReference type="EMBL" id="JARJLG010000242">
    <property type="protein sequence ID" value="KAJ7723966.1"/>
    <property type="molecule type" value="Genomic_DNA"/>
</dbReference>
<evidence type="ECO:0000259" key="1">
    <source>
        <dbReference type="Pfam" id="PF07699"/>
    </source>
</evidence>
<accession>A0AAD7HNP3</accession>